<dbReference type="InParanoid" id="F0YJ51"/>
<dbReference type="KEGG" id="aaf:AURANDRAFT_66880"/>
<dbReference type="EMBL" id="GL833146">
    <property type="protein sequence ID" value="EGB04893.1"/>
    <property type="molecule type" value="Genomic_DNA"/>
</dbReference>
<protein>
    <recommendedName>
        <fullName evidence="3">F-box domain-containing protein</fullName>
    </recommendedName>
</protein>
<sequence length="289" mass="31104">MASKNTEEDSNDTDKHNSPIDRLCDDVLSIVVSYADHRSTTRSRAASRRLLRLASAPPLWRRLARRRYGCVSALVDAAPLRAFGRRCGAEADAVIVYAVAQRCALDGSAGAVAGECAVAPGGYPAWWRQVASAAARRAMSARGGQVVSIEVGNLLPEHEAIVERRRGLSKLVLVTTGCDWDGPETVGTFYACLAVLPVVDASPNGRVYLGRRKRATAYVAQVRDQFARRALDDVARSTTPWLLDGDIRSTPVLLPFPTPCAAPTPFAIDVASFLESAMARANAEIRAAE</sequence>
<name>F0YJ51_AURAN</name>
<dbReference type="Gene3D" id="1.20.1280.50">
    <property type="match status" value="1"/>
</dbReference>
<evidence type="ECO:0000313" key="1">
    <source>
        <dbReference type="EMBL" id="EGB04893.1"/>
    </source>
</evidence>
<accession>F0YJ51</accession>
<proteinExistence type="predicted"/>
<organism evidence="2">
    <name type="scientific">Aureococcus anophagefferens</name>
    <name type="common">Harmful bloom alga</name>
    <dbReference type="NCBI Taxonomy" id="44056"/>
    <lineage>
        <taxon>Eukaryota</taxon>
        <taxon>Sar</taxon>
        <taxon>Stramenopiles</taxon>
        <taxon>Ochrophyta</taxon>
        <taxon>Pelagophyceae</taxon>
        <taxon>Pelagomonadales</taxon>
        <taxon>Pelagomonadaceae</taxon>
        <taxon>Aureococcus</taxon>
    </lineage>
</organism>
<dbReference type="RefSeq" id="XP_009040449.1">
    <property type="nucleotide sequence ID" value="XM_009042201.1"/>
</dbReference>
<dbReference type="AlphaFoldDB" id="F0YJ51"/>
<keyword evidence="2" id="KW-1185">Reference proteome</keyword>
<dbReference type="Proteomes" id="UP000002729">
    <property type="component" value="Unassembled WGS sequence"/>
</dbReference>
<evidence type="ECO:0000313" key="2">
    <source>
        <dbReference type="Proteomes" id="UP000002729"/>
    </source>
</evidence>
<dbReference type="InterPro" id="IPR036047">
    <property type="entry name" value="F-box-like_dom_sf"/>
</dbReference>
<gene>
    <name evidence="1" type="ORF">AURANDRAFT_66880</name>
</gene>
<dbReference type="SUPFAM" id="SSF81383">
    <property type="entry name" value="F-box domain"/>
    <property type="match status" value="1"/>
</dbReference>
<evidence type="ECO:0008006" key="3">
    <source>
        <dbReference type="Google" id="ProtNLM"/>
    </source>
</evidence>
<reference evidence="1 2" key="1">
    <citation type="journal article" date="2011" name="Proc. Natl. Acad. Sci. U.S.A.">
        <title>Niche of harmful alga Aureococcus anophagefferens revealed through ecogenomics.</title>
        <authorList>
            <person name="Gobler C.J."/>
            <person name="Berry D.L."/>
            <person name="Dyhrman S.T."/>
            <person name="Wilhelm S.W."/>
            <person name="Salamov A."/>
            <person name="Lobanov A.V."/>
            <person name="Zhang Y."/>
            <person name="Collier J.L."/>
            <person name="Wurch L.L."/>
            <person name="Kustka A.B."/>
            <person name="Dill B.D."/>
            <person name="Shah M."/>
            <person name="VerBerkmoes N.C."/>
            <person name="Kuo A."/>
            <person name="Terry A."/>
            <person name="Pangilinan J."/>
            <person name="Lindquist E.A."/>
            <person name="Lucas S."/>
            <person name="Paulsen I.T."/>
            <person name="Hattenrath-Lehmann T.K."/>
            <person name="Talmage S.C."/>
            <person name="Walker E.A."/>
            <person name="Koch F."/>
            <person name="Burson A.M."/>
            <person name="Marcoval M.A."/>
            <person name="Tang Y.Z."/>
            <person name="Lecleir G.R."/>
            <person name="Coyne K.J."/>
            <person name="Berg G.M."/>
            <person name="Bertrand E.M."/>
            <person name="Saito M.A."/>
            <person name="Gladyshev V.N."/>
            <person name="Grigoriev I.V."/>
        </authorList>
    </citation>
    <scope>NUCLEOTIDE SEQUENCE [LARGE SCALE GENOMIC DNA]</scope>
    <source>
        <strain evidence="2">CCMP 1984</strain>
    </source>
</reference>
<dbReference type="GeneID" id="20225988"/>